<dbReference type="Proteomes" id="UP000600365">
    <property type="component" value="Unassembled WGS sequence"/>
</dbReference>
<reference evidence="1 2" key="1">
    <citation type="journal article" date="2014" name="Int. J. Syst. Evol. Microbiol.">
        <title>Complete genome sequence of Corynebacterium casei LMG S-19264T (=DSM 44701T), isolated from a smear-ripened cheese.</title>
        <authorList>
            <consortium name="US DOE Joint Genome Institute (JGI-PGF)"/>
            <person name="Walter F."/>
            <person name="Albersmeier A."/>
            <person name="Kalinowski J."/>
            <person name="Ruckert C."/>
        </authorList>
    </citation>
    <scope>NUCLEOTIDE SEQUENCE [LARGE SCALE GENOMIC DNA]</scope>
    <source>
        <strain evidence="1 2">CGMCC 4.7111</strain>
    </source>
</reference>
<gene>
    <name evidence="1" type="ORF">GCM10011579_032150</name>
</gene>
<proteinExistence type="predicted"/>
<protein>
    <submittedName>
        <fullName evidence="1">Uncharacterized protein</fullName>
    </submittedName>
</protein>
<name>A0A917Y232_9ACTN</name>
<keyword evidence="2" id="KW-1185">Reference proteome</keyword>
<dbReference type="EMBL" id="BMMM01000005">
    <property type="protein sequence ID" value="GGN63596.1"/>
    <property type="molecule type" value="Genomic_DNA"/>
</dbReference>
<evidence type="ECO:0000313" key="2">
    <source>
        <dbReference type="Proteomes" id="UP000600365"/>
    </source>
</evidence>
<accession>A0A917Y232</accession>
<comment type="caution">
    <text evidence="1">The sequence shown here is derived from an EMBL/GenBank/DDBJ whole genome shotgun (WGS) entry which is preliminary data.</text>
</comment>
<dbReference type="AlphaFoldDB" id="A0A917Y232"/>
<organism evidence="1 2">
    <name type="scientific">Streptomyces albiflavescens</name>
    <dbReference type="NCBI Taxonomy" id="1623582"/>
    <lineage>
        <taxon>Bacteria</taxon>
        <taxon>Bacillati</taxon>
        <taxon>Actinomycetota</taxon>
        <taxon>Actinomycetes</taxon>
        <taxon>Kitasatosporales</taxon>
        <taxon>Streptomycetaceae</taxon>
        <taxon>Streptomyces</taxon>
    </lineage>
</organism>
<sequence>MCPQYGPAGRPGQHEICTAWVCAMMPLSRPQVHCTTARPVGSCSPPSSPVCSVPGEAVHDCRVLHPAPLPAAGARPANPAPAGWLTRSLAGYALLSVARPRAARHAAPVPGLMELMRACPWSARPRARR</sequence>
<evidence type="ECO:0000313" key="1">
    <source>
        <dbReference type="EMBL" id="GGN63596.1"/>
    </source>
</evidence>